<feature type="region of interest" description="Disordered" evidence="1">
    <location>
        <begin position="145"/>
        <end position="189"/>
    </location>
</feature>
<dbReference type="InterPro" id="IPR006448">
    <property type="entry name" value="Phage_term_ssu_P27"/>
</dbReference>
<comment type="caution">
    <text evidence="2">The sequence shown here is derived from an EMBL/GenBank/DDBJ whole genome shotgun (WGS) entry which is preliminary data.</text>
</comment>
<evidence type="ECO:0000256" key="1">
    <source>
        <dbReference type="SAM" id="MobiDB-lite"/>
    </source>
</evidence>
<accession>A0ABX2KW66</accession>
<evidence type="ECO:0000313" key="3">
    <source>
        <dbReference type="Proteomes" id="UP000639419"/>
    </source>
</evidence>
<proteinExistence type="predicted"/>
<dbReference type="NCBIfam" id="TIGR01558">
    <property type="entry name" value="sm_term_P27"/>
    <property type="match status" value="1"/>
</dbReference>
<evidence type="ECO:0000313" key="2">
    <source>
        <dbReference type="EMBL" id="NUB18455.1"/>
    </source>
</evidence>
<dbReference type="Pfam" id="PF05119">
    <property type="entry name" value="Terminase_4"/>
    <property type="match status" value="1"/>
</dbReference>
<dbReference type="Proteomes" id="UP000639419">
    <property type="component" value="Unassembled WGS sequence"/>
</dbReference>
<gene>
    <name evidence="2" type="ORF">GBZ26_04355</name>
</gene>
<dbReference type="RefSeq" id="WP_174437760.1">
    <property type="nucleotide sequence ID" value="NZ_BAABCC010000005.1"/>
</dbReference>
<reference evidence="2 3" key="1">
    <citation type="submission" date="2019-10" db="EMBL/GenBank/DDBJ databases">
        <title>Genome sequence of Azospirillum formosense CC-Nfb-7.</title>
        <authorList>
            <person name="Ambrosini A."/>
            <person name="Sant'Anna F.H."/>
            <person name="Cassan F.D."/>
            <person name="Souza E.M."/>
            <person name="Passaglia L.M.P."/>
        </authorList>
    </citation>
    <scope>NUCLEOTIDE SEQUENCE [LARGE SCALE GENOMIC DNA]</scope>
    <source>
        <strain evidence="2 3">CC-NFb-7</strain>
    </source>
</reference>
<organism evidence="2 3">
    <name type="scientific">Azospirillum formosense</name>
    <dbReference type="NCBI Taxonomy" id="861533"/>
    <lineage>
        <taxon>Bacteria</taxon>
        <taxon>Pseudomonadati</taxon>
        <taxon>Pseudomonadota</taxon>
        <taxon>Alphaproteobacteria</taxon>
        <taxon>Rhodospirillales</taxon>
        <taxon>Azospirillaceae</taxon>
        <taxon>Azospirillum</taxon>
    </lineage>
</organism>
<feature type="region of interest" description="Disordered" evidence="1">
    <location>
        <begin position="1"/>
        <end position="34"/>
    </location>
</feature>
<dbReference type="EMBL" id="WHOR01000018">
    <property type="protein sequence ID" value="NUB18455.1"/>
    <property type="molecule type" value="Genomic_DNA"/>
</dbReference>
<keyword evidence="3" id="KW-1185">Reference proteome</keyword>
<name>A0ABX2KW66_9PROT</name>
<sequence>MKGRKPKPAEVREAQGNPGHRPLPAAAHDVPGLKASAPKGLPVAARRIWDELAPELGRMKLLRSTDFGAFSRYCEHLARWVALTKDLRKTGETYVTESAHGTMERVRPAFLVRDRLESRLESLEDRFGLSPSARQQLLQRLSMAPPLPQQPGLFGDDAAQQSARSPDAPSIPPVPAASPVGLLNRSRLN</sequence>
<protein>
    <submittedName>
        <fullName evidence="2">Phage terminase small subunit P27 family</fullName>
    </submittedName>
</protein>